<evidence type="ECO:0000313" key="3">
    <source>
        <dbReference type="Proteomes" id="UP000499080"/>
    </source>
</evidence>
<evidence type="ECO:0000256" key="1">
    <source>
        <dbReference type="SAM" id="MobiDB-lite"/>
    </source>
</evidence>
<dbReference type="Proteomes" id="UP000499080">
    <property type="component" value="Unassembled WGS sequence"/>
</dbReference>
<dbReference type="AlphaFoldDB" id="A0A4Y2I321"/>
<accession>A0A4Y2I321</accession>
<dbReference type="EMBL" id="BGPR01002322">
    <property type="protein sequence ID" value="GBM71589.1"/>
    <property type="molecule type" value="Genomic_DNA"/>
</dbReference>
<protein>
    <submittedName>
        <fullName evidence="2">Uncharacterized protein</fullName>
    </submittedName>
</protein>
<name>A0A4Y2I321_ARAVE</name>
<gene>
    <name evidence="2" type="ORF">AVEN_212940_1</name>
</gene>
<keyword evidence="3" id="KW-1185">Reference proteome</keyword>
<reference evidence="2 3" key="1">
    <citation type="journal article" date="2019" name="Sci. Rep.">
        <title>Orb-weaving spider Araneus ventricosus genome elucidates the spidroin gene catalogue.</title>
        <authorList>
            <person name="Kono N."/>
            <person name="Nakamura H."/>
            <person name="Ohtoshi R."/>
            <person name="Moran D.A.P."/>
            <person name="Shinohara A."/>
            <person name="Yoshida Y."/>
            <person name="Fujiwara M."/>
            <person name="Mori M."/>
            <person name="Tomita M."/>
            <person name="Arakawa K."/>
        </authorList>
    </citation>
    <scope>NUCLEOTIDE SEQUENCE [LARGE SCALE GENOMIC DNA]</scope>
</reference>
<comment type="caution">
    <text evidence="2">The sequence shown here is derived from an EMBL/GenBank/DDBJ whole genome shotgun (WGS) entry which is preliminary data.</text>
</comment>
<proteinExistence type="predicted"/>
<evidence type="ECO:0000313" key="2">
    <source>
        <dbReference type="EMBL" id="GBM71589.1"/>
    </source>
</evidence>
<organism evidence="2 3">
    <name type="scientific">Araneus ventricosus</name>
    <name type="common">Orbweaver spider</name>
    <name type="synonym">Epeira ventricosa</name>
    <dbReference type="NCBI Taxonomy" id="182803"/>
    <lineage>
        <taxon>Eukaryota</taxon>
        <taxon>Metazoa</taxon>
        <taxon>Ecdysozoa</taxon>
        <taxon>Arthropoda</taxon>
        <taxon>Chelicerata</taxon>
        <taxon>Arachnida</taxon>
        <taxon>Araneae</taxon>
        <taxon>Araneomorphae</taxon>
        <taxon>Entelegynae</taxon>
        <taxon>Araneoidea</taxon>
        <taxon>Araneidae</taxon>
        <taxon>Araneus</taxon>
    </lineage>
</organism>
<sequence length="132" mass="15149">MILHSKLSKRNLIPSLKEGLVYLNQTDDHSFEEHYVNTPLTDFDVASANKSPRPGSFSRDLSRIPRRCLRAKTQNRDDRKRAPITQTQPGGASFLSTCLTNQNIDSSRFCVLCILWIEDYFSKEYLQEVAPE</sequence>
<feature type="region of interest" description="Disordered" evidence="1">
    <location>
        <begin position="72"/>
        <end position="92"/>
    </location>
</feature>